<evidence type="ECO:0000256" key="1">
    <source>
        <dbReference type="SAM" id="SignalP"/>
    </source>
</evidence>
<name>A0ABV9LVI2_9ALTE</name>
<proteinExistence type="predicted"/>
<evidence type="ECO:0000313" key="2">
    <source>
        <dbReference type="EMBL" id="MFC4699625.1"/>
    </source>
</evidence>
<dbReference type="Proteomes" id="UP001595897">
    <property type="component" value="Unassembled WGS sequence"/>
</dbReference>
<sequence>MFTKHHVKQITFVLACFAIASGCSSTTAQIPAKVDNAYAIGQRIDTNCITQVTEREQAVQASNSPAQFMALANQATRCIENIRFFPSHPDKQLAMRFNALAVVNFVKSGDITAAKDSLAQFKRRFAQQDLVFDDYTSFIDTATALLEPDLSSRQLAMLNINPVLRGELTRARQWALQ</sequence>
<protein>
    <recommendedName>
        <fullName evidence="4">DUF3015 domain-containing protein</fullName>
    </recommendedName>
</protein>
<reference evidence="3" key="1">
    <citation type="journal article" date="2019" name="Int. J. Syst. Evol. Microbiol.">
        <title>The Global Catalogue of Microorganisms (GCM) 10K type strain sequencing project: providing services to taxonomists for standard genome sequencing and annotation.</title>
        <authorList>
            <consortium name="The Broad Institute Genomics Platform"/>
            <consortium name="The Broad Institute Genome Sequencing Center for Infectious Disease"/>
            <person name="Wu L."/>
            <person name="Ma J."/>
        </authorList>
    </citation>
    <scope>NUCLEOTIDE SEQUENCE [LARGE SCALE GENOMIC DNA]</scope>
    <source>
        <strain evidence="3">KACC 12507</strain>
    </source>
</reference>
<dbReference type="EMBL" id="JBHSGU010000002">
    <property type="protein sequence ID" value="MFC4699625.1"/>
    <property type="molecule type" value="Genomic_DNA"/>
</dbReference>
<organism evidence="2 3">
    <name type="scientific">Glaciecola siphonariae</name>
    <dbReference type="NCBI Taxonomy" id="521012"/>
    <lineage>
        <taxon>Bacteria</taxon>
        <taxon>Pseudomonadati</taxon>
        <taxon>Pseudomonadota</taxon>
        <taxon>Gammaproteobacteria</taxon>
        <taxon>Alteromonadales</taxon>
        <taxon>Alteromonadaceae</taxon>
        <taxon>Glaciecola</taxon>
    </lineage>
</organism>
<evidence type="ECO:0008006" key="4">
    <source>
        <dbReference type="Google" id="ProtNLM"/>
    </source>
</evidence>
<dbReference type="PROSITE" id="PS51257">
    <property type="entry name" value="PROKAR_LIPOPROTEIN"/>
    <property type="match status" value="1"/>
</dbReference>
<gene>
    <name evidence="2" type="ORF">ACFO4O_05580</name>
</gene>
<comment type="caution">
    <text evidence="2">The sequence shown here is derived from an EMBL/GenBank/DDBJ whole genome shotgun (WGS) entry which is preliminary data.</text>
</comment>
<feature type="signal peptide" evidence="1">
    <location>
        <begin position="1"/>
        <end position="28"/>
    </location>
</feature>
<evidence type="ECO:0000313" key="3">
    <source>
        <dbReference type="Proteomes" id="UP001595897"/>
    </source>
</evidence>
<accession>A0ABV9LVI2</accession>
<keyword evidence="1" id="KW-0732">Signal</keyword>
<dbReference type="RefSeq" id="WP_382406364.1">
    <property type="nucleotide sequence ID" value="NZ_JBHSGU010000002.1"/>
</dbReference>
<keyword evidence="3" id="KW-1185">Reference proteome</keyword>
<feature type="chain" id="PRO_5047028597" description="DUF3015 domain-containing protein" evidence="1">
    <location>
        <begin position="29"/>
        <end position="177"/>
    </location>
</feature>